<proteinExistence type="predicted"/>
<feature type="compositionally biased region" description="Low complexity" evidence="3">
    <location>
        <begin position="782"/>
        <end position="796"/>
    </location>
</feature>
<sequence length="1184" mass="130091">MFSNLSIPFTNAFRHQEQPALSRNKLGELTVTLHRASGLAAADSNGFSDPYVKLRVKYREGSRQESSAPQDLLEERTSSVKHRTLDPEWNETFTLPVYDSSAYLHVEVYDKNSVMAGVFLGQFEVGMNRCFRSGNDVQPLADDEAYALTSGDAKGNGHVGVSGNVRISLYYIPEGPKMTLSMMEAREMDTIDELSLSVSGVYSSERKSTLFRMSDNGLCQWEDTLLFSCPTTVPRQSKVKLEVKEKSVILGVVNMSCLGHAEVELADVIQVKNRSSGVSYHQSRWLEVIGDRNEVVGEVFVNVSIPADVELEQVEWKDSHPEAAANVSDDKMEMITEMTGEEAGTNDTIEMINKMTGEEAGLYIEQLPTSEVAQLLNKLDADRVVEVFENMPRFKEEAQVMKQMRTGVVSRILGRRSSLNATAIMTHMSSQMASDVIAELEMDKAAEVLAIFPASTAIEIIGYMDVEKSAAFLACTEDERVVEMVAGLQSQQAAEICDNLHHDKASKVLSRMGIRKRATITALMQEIPVLVGEEKEEDTFDGGDVAADGDSGDVVPELRSPSIRRPMPLVPIVALGSGVDWDASPLEGLRSPLESARSGLESARSISSMPERPSFYDTEEESVVELAYDQSGDERSEEDLSEEEDARAAPGMERHGMQDLDMMPEDEDEEDDVDGSLLSRFKGPQGSGRPGSMIRFQVEDTGPPPPRATYNASNTRTQLNKLKQKSKILIGKTTNRPPVWERLAMSKDSRNAKQAEPEAGSRARTPPVVKAGKHDPGRWSAETGSSSDRGSRETSSAQAGKKERSKFRFTQGWVGTVWERLNKPKCPLSPEEVAGKQKPHPKGFGSSAQTERLSPVHGRKGDISPSTSSHTRTSHSRSPVRSSPSKSPARSAVSPGRPVGFGTSQNLGRLVPPKAEHLPAAGETVLPGKDRRYSVKAVFGASQMQSPKSRPRPTSPSPPTLECGDERRLQSEKEEAKLCKLCESNPTKGADELGRASVTVASRVMEAITPQQVIVLLRHIQPPSAAAAVKNLYAFIKWLEQMPPRTCLGQLQSLPIQVRGSVLSRMHSNNVAQILQLLRDEDVGEMLGALEPRCVAVLMQVQSINTSVYLMQKLEASQIALVVREINPMLAIAILKAMESKFELSSYLQFVLRDVEAKRSGHIVSIFVSFVTEVLCVPLFIFPE</sequence>
<name>A0AAE0CGB8_9CHLO</name>
<dbReference type="SUPFAM" id="SSF158791">
    <property type="entry name" value="MgtE N-terminal domain-like"/>
    <property type="match status" value="3"/>
</dbReference>
<dbReference type="Pfam" id="PF03448">
    <property type="entry name" value="MgtE_N"/>
    <property type="match status" value="1"/>
</dbReference>
<feature type="compositionally biased region" description="Acidic residues" evidence="3">
    <location>
        <begin position="662"/>
        <end position="674"/>
    </location>
</feature>
<dbReference type="PANTHER" id="PTHR45911">
    <property type="entry name" value="C2 DOMAIN-CONTAINING PROTEIN"/>
    <property type="match status" value="1"/>
</dbReference>
<feature type="domain" description="C2" evidence="4">
    <location>
        <begin position="13"/>
        <end position="140"/>
    </location>
</feature>
<evidence type="ECO:0000259" key="4">
    <source>
        <dbReference type="PROSITE" id="PS50004"/>
    </source>
</evidence>
<dbReference type="SUPFAM" id="SSF49562">
    <property type="entry name" value="C2 domain (Calcium/lipid-binding domain, CaLB)"/>
    <property type="match status" value="1"/>
</dbReference>
<evidence type="ECO:0000313" key="6">
    <source>
        <dbReference type="Proteomes" id="UP001190700"/>
    </source>
</evidence>
<keyword evidence="2" id="KW-0106">Calcium</keyword>
<organism evidence="5 6">
    <name type="scientific">Cymbomonas tetramitiformis</name>
    <dbReference type="NCBI Taxonomy" id="36881"/>
    <lineage>
        <taxon>Eukaryota</taxon>
        <taxon>Viridiplantae</taxon>
        <taxon>Chlorophyta</taxon>
        <taxon>Pyramimonadophyceae</taxon>
        <taxon>Pyramimonadales</taxon>
        <taxon>Pyramimonadaceae</taxon>
        <taxon>Cymbomonas</taxon>
    </lineage>
</organism>
<dbReference type="InterPro" id="IPR000008">
    <property type="entry name" value="C2_dom"/>
</dbReference>
<keyword evidence="1" id="KW-0479">Metal-binding</keyword>
<dbReference type="SMART" id="SM00239">
    <property type="entry name" value="C2"/>
    <property type="match status" value="2"/>
</dbReference>
<dbReference type="Proteomes" id="UP001190700">
    <property type="component" value="Unassembled WGS sequence"/>
</dbReference>
<dbReference type="InterPro" id="IPR035892">
    <property type="entry name" value="C2_domain_sf"/>
</dbReference>
<dbReference type="InterPro" id="IPR006668">
    <property type="entry name" value="Mg_transptr_MgtE_intracell_dom"/>
</dbReference>
<evidence type="ECO:0000256" key="3">
    <source>
        <dbReference type="SAM" id="MobiDB-lite"/>
    </source>
</evidence>
<feature type="compositionally biased region" description="Polar residues" evidence="3">
    <location>
        <begin position="710"/>
        <end position="721"/>
    </location>
</feature>
<feature type="region of interest" description="Disordered" evidence="3">
    <location>
        <begin position="60"/>
        <end position="80"/>
    </location>
</feature>
<comment type="caution">
    <text evidence="5">The sequence shown here is derived from an EMBL/GenBank/DDBJ whole genome shotgun (WGS) entry which is preliminary data.</text>
</comment>
<evidence type="ECO:0000256" key="1">
    <source>
        <dbReference type="ARBA" id="ARBA00022723"/>
    </source>
</evidence>
<reference evidence="5 6" key="1">
    <citation type="journal article" date="2015" name="Genome Biol. Evol.">
        <title>Comparative Genomics of a Bacterivorous Green Alga Reveals Evolutionary Causalities and Consequences of Phago-Mixotrophic Mode of Nutrition.</title>
        <authorList>
            <person name="Burns J.A."/>
            <person name="Paasch A."/>
            <person name="Narechania A."/>
            <person name="Kim E."/>
        </authorList>
    </citation>
    <scope>NUCLEOTIDE SEQUENCE [LARGE SCALE GENOMIC DNA]</scope>
    <source>
        <strain evidence="5 6">PLY_AMNH</strain>
    </source>
</reference>
<protein>
    <recommendedName>
        <fullName evidence="4">C2 domain-containing protein</fullName>
    </recommendedName>
</protein>
<evidence type="ECO:0000256" key="2">
    <source>
        <dbReference type="ARBA" id="ARBA00022837"/>
    </source>
</evidence>
<dbReference type="AlphaFoldDB" id="A0AAE0CGB8"/>
<dbReference type="Gene3D" id="1.25.60.10">
    <property type="entry name" value="MgtE N-terminal domain-like"/>
    <property type="match status" value="1"/>
</dbReference>
<dbReference type="GO" id="GO:0046872">
    <property type="term" value="F:metal ion binding"/>
    <property type="evidence" value="ECO:0007669"/>
    <property type="project" value="UniProtKB-KW"/>
</dbReference>
<feature type="compositionally biased region" description="Acidic residues" evidence="3">
    <location>
        <begin position="635"/>
        <end position="645"/>
    </location>
</feature>
<dbReference type="PROSITE" id="PS50004">
    <property type="entry name" value="C2"/>
    <property type="match status" value="1"/>
</dbReference>
<dbReference type="SMART" id="SM00924">
    <property type="entry name" value="MgtE_N"/>
    <property type="match status" value="1"/>
</dbReference>
<feature type="compositionally biased region" description="Low complexity" evidence="3">
    <location>
        <begin position="864"/>
        <end position="895"/>
    </location>
</feature>
<feature type="compositionally biased region" description="Basic and acidic residues" evidence="3">
    <location>
        <begin position="744"/>
        <end position="761"/>
    </location>
</feature>
<evidence type="ECO:0000313" key="5">
    <source>
        <dbReference type="EMBL" id="KAK3253625.1"/>
    </source>
</evidence>
<dbReference type="Gene3D" id="2.60.40.150">
    <property type="entry name" value="C2 domain"/>
    <property type="match status" value="1"/>
</dbReference>
<gene>
    <name evidence="5" type="ORF">CYMTET_37123</name>
</gene>
<dbReference type="CDD" id="cd00030">
    <property type="entry name" value="C2"/>
    <property type="match status" value="1"/>
</dbReference>
<dbReference type="InterPro" id="IPR038076">
    <property type="entry name" value="MgtE_N_sf"/>
</dbReference>
<dbReference type="EMBL" id="LGRX02024720">
    <property type="protein sequence ID" value="KAK3253625.1"/>
    <property type="molecule type" value="Genomic_DNA"/>
</dbReference>
<feature type="region of interest" description="Disordered" evidence="3">
    <location>
        <begin position="600"/>
        <end position="969"/>
    </location>
</feature>
<dbReference type="Pfam" id="PF00168">
    <property type="entry name" value="C2"/>
    <property type="match status" value="1"/>
</dbReference>
<keyword evidence="6" id="KW-1185">Reference proteome</keyword>
<accession>A0AAE0CGB8</accession>